<name>A0A834P4A6_VESPE</name>
<protein>
    <submittedName>
        <fullName evidence="2">Uncharacterized protein</fullName>
    </submittedName>
</protein>
<keyword evidence="3" id="KW-1185">Reference proteome</keyword>
<dbReference type="Proteomes" id="UP000600918">
    <property type="component" value="Unassembled WGS sequence"/>
</dbReference>
<organism evidence="2 3">
    <name type="scientific">Vespula pensylvanica</name>
    <name type="common">Western yellow jacket</name>
    <name type="synonym">Wasp</name>
    <dbReference type="NCBI Taxonomy" id="30213"/>
    <lineage>
        <taxon>Eukaryota</taxon>
        <taxon>Metazoa</taxon>
        <taxon>Ecdysozoa</taxon>
        <taxon>Arthropoda</taxon>
        <taxon>Hexapoda</taxon>
        <taxon>Insecta</taxon>
        <taxon>Pterygota</taxon>
        <taxon>Neoptera</taxon>
        <taxon>Endopterygota</taxon>
        <taxon>Hymenoptera</taxon>
        <taxon>Apocrita</taxon>
        <taxon>Aculeata</taxon>
        <taxon>Vespoidea</taxon>
        <taxon>Vespidae</taxon>
        <taxon>Vespinae</taxon>
        <taxon>Vespula</taxon>
    </lineage>
</organism>
<proteinExistence type="predicted"/>
<gene>
    <name evidence="2" type="ORF">H0235_007252</name>
</gene>
<reference evidence="2" key="1">
    <citation type="journal article" date="2020" name="G3 (Bethesda)">
        <title>High-Quality Assemblies for Three Invasive Social Wasps from the &lt;i&gt;Vespula&lt;/i&gt; Genus.</title>
        <authorList>
            <person name="Harrop T.W.R."/>
            <person name="Guhlin J."/>
            <person name="McLaughlin G.M."/>
            <person name="Permina E."/>
            <person name="Stockwell P."/>
            <person name="Gilligan J."/>
            <person name="Le Lec M.F."/>
            <person name="Gruber M.A.M."/>
            <person name="Quinn O."/>
            <person name="Lovegrove M."/>
            <person name="Duncan E.J."/>
            <person name="Remnant E.J."/>
            <person name="Van Eeckhoven J."/>
            <person name="Graham B."/>
            <person name="Knapp R.A."/>
            <person name="Langford K.W."/>
            <person name="Kronenberg Z."/>
            <person name="Press M.O."/>
            <person name="Eacker S.M."/>
            <person name="Wilson-Rankin E.E."/>
            <person name="Purcell J."/>
            <person name="Lester P.J."/>
            <person name="Dearden P.K."/>
        </authorList>
    </citation>
    <scope>NUCLEOTIDE SEQUENCE</scope>
    <source>
        <strain evidence="2">Volc-1</strain>
    </source>
</reference>
<evidence type="ECO:0000256" key="1">
    <source>
        <dbReference type="SAM" id="Phobius"/>
    </source>
</evidence>
<dbReference type="AlphaFoldDB" id="A0A834P4A6"/>
<sequence length="67" mass="7440">MMNIYEKRLSRMFGMFEQRRNALGILTTVVVMVVEVSSPFIDRNTPPMSAISAAGYPTTLPSFGTLP</sequence>
<keyword evidence="1" id="KW-0472">Membrane</keyword>
<dbReference type="EMBL" id="JACSDY010000005">
    <property type="protein sequence ID" value="KAF7427558.1"/>
    <property type="molecule type" value="Genomic_DNA"/>
</dbReference>
<evidence type="ECO:0000313" key="3">
    <source>
        <dbReference type="Proteomes" id="UP000600918"/>
    </source>
</evidence>
<keyword evidence="1" id="KW-0812">Transmembrane</keyword>
<comment type="caution">
    <text evidence="2">The sequence shown here is derived from an EMBL/GenBank/DDBJ whole genome shotgun (WGS) entry which is preliminary data.</text>
</comment>
<keyword evidence="1" id="KW-1133">Transmembrane helix</keyword>
<feature type="transmembrane region" description="Helical" evidence="1">
    <location>
        <begin position="21"/>
        <end position="41"/>
    </location>
</feature>
<evidence type="ECO:0000313" key="2">
    <source>
        <dbReference type="EMBL" id="KAF7427558.1"/>
    </source>
</evidence>
<accession>A0A834P4A6</accession>